<dbReference type="Gene3D" id="1.10.10.10">
    <property type="entry name" value="Winged helix-like DNA-binding domain superfamily/Winged helix DNA-binding domain"/>
    <property type="match status" value="1"/>
</dbReference>
<dbReference type="Proteomes" id="UP000582837">
    <property type="component" value="Unassembled WGS sequence"/>
</dbReference>
<dbReference type="InterPro" id="IPR014284">
    <property type="entry name" value="RNA_pol_sigma-70_dom"/>
</dbReference>
<dbReference type="InterPro" id="IPR013325">
    <property type="entry name" value="RNA_pol_sigma_r2"/>
</dbReference>
<name>A0A841GXY8_9BACT</name>
<dbReference type="InterPro" id="IPR013324">
    <property type="entry name" value="RNA_pol_sigma_r3/r4-like"/>
</dbReference>
<dbReference type="RefSeq" id="WP_170034449.1">
    <property type="nucleotide sequence ID" value="NZ_JABDTL010000001.1"/>
</dbReference>
<evidence type="ECO:0000256" key="3">
    <source>
        <dbReference type="ARBA" id="ARBA00023082"/>
    </source>
</evidence>
<evidence type="ECO:0000313" key="7">
    <source>
        <dbReference type="EMBL" id="MBB6070620.1"/>
    </source>
</evidence>
<dbReference type="Pfam" id="PF04542">
    <property type="entry name" value="Sigma70_r2"/>
    <property type="match status" value="1"/>
</dbReference>
<comment type="similarity">
    <text evidence="1">Belongs to the sigma-70 factor family. ECF subfamily.</text>
</comment>
<keyword evidence="3" id="KW-0731">Sigma factor</keyword>
<evidence type="ECO:0000259" key="5">
    <source>
        <dbReference type="Pfam" id="PF04542"/>
    </source>
</evidence>
<organism evidence="7 8">
    <name type="scientific">Longimicrobium terrae</name>
    <dbReference type="NCBI Taxonomy" id="1639882"/>
    <lineage>
        <taxon>Bacteria</taxon>
        <taxon>Pseudomonadati</taxon>
        <taxon>Gemmatimonadota</taxon>
        <taxon>Longimicrobiia</taxon>
        <taxon>Longimicrobiales</taxon>
        <taxon>Longimicrobiaceae</taxon>
        <taxon>Longimicrobium</taxon>
    </lineage>
</organism>
<dbReference type="InterPro" id="IPR039425">
    <property type="entry name" value="RNA_pol_sigma-70-like"/>
</dbReference>
<dbReference type="GO" id="GO:0016987">
    <property type="term" value="F:sigma factor activity"/>
    <property type="evidence" value="ECO:0007669"/>
    <property type="project" value="UniProtKB-KW"/>
</dbReference>
<dbReference type="EMBL" id="JACHIA010000005">
    <property type="protein sequence ID" value="MBB6070620.1"/>
    <property type="molecule type" value="Genomic_DNA"/>
</dbReference>
<dbReference type="GO" id="GO:0006352">
    <property type="term" value="P:DNA-templated transcription initiation"/>
    <property type="evidence" value="ECO:0007669"/>
    <property type="project" value="InterPro"/>
</dbReference>
<protein>
    <submittedName>
        <fullName evidence="7">RNA polymerase sigma-70 factor (ECF subfamily)</fullName>
    </submittedName>
</protein>
<keyword evidence="8" id="KW-1185">Reference proteome</keyword>
<dbReference type="NCBIfam" id="TIGR02937">
    <property type="entry name" value="sigma70-ECF"/>
    <property type="match status" value="1"/>
</dbReference>
<dbReference type="GO" id="GO:0003677">
    <property type="term" value="F:DNA binding"/>
    <property type="evidence" value="ECO:0007669"/>
    <property type="project" value="InterPro"/>
</dbReference>
<dbReference type="SUPFAM" id="SSF88946">
    <property type="entry name" value="Sigma2 domain of RNA polymerase sigma factors"/>
    <property type="match status" value="1"/>
</dbReference>
<comment type="caution">
    <text evidence="7">The sequence shown here is derived from an EMBL/GenBank/DDBJ whole genome shotgun (WGS) entry which is preliminary data.</text>
</comment>
<evidence type="ECO:0000259" key="6">
    <source>
        <dbReference type="Pfam" id="PF08281"/>
    </source>
</evidence>
<reference evidence="7 8" key="1">
    <citation type="submission" date="2020-08" db="EMBL/GenBank/DDBJ databases">
        <title>Genomic Encyclopedia of Type Strains, Phase IV (KMG-IV): sequencing the most valuable type-strain genomes for metagenomic binning, comparative biology and taxonomic classification.</title>
        <authorList>
            <person name="Goeker M."/>
        </authorList>
    </citation>
    <scope>NUCLEOTIDE SEQUENCE [LARGE SCALE GENOMIC DNA]</scope>
    <source>
        <strain evidence="7 8">DSM 29007</strain>
    </source>
</reference>
<dbReference type="PANTHER" id="PTHR43133:SF46">
    <property type="entry name" value="RNA POLYMERASE SIGMA-70 FACTOR ECF SUBFAMILY"/>
    <property type="match status" value="1"/>
</dbReference>
<sequence length="192" mass="21644">MDDTDNHLIHQARQGDGGAVRALYERHAQRVYAVVKRLAGHDDALAEDWAQEAWVRAIRALPTFRGDARFTTWLHRIAVNSALHGRRTRMRKAGRETVMMDDTFSVRAVADTSVLKIRLERAMEQLPEGMRKVLVLHDVEGYTHEEIGEMLGVTAGTCKSQLFKARARMRRLLAPRPAADEPAEEEMAACAT</sequence>
<gene>
    <name evidence="7" type="ORF">HNQ61_002241</name>
</gene>
<evidence type="ECO:0000313" key="8">
    <source>
        <dbReference type="Proteomes" id="UP000582837"/>
    </source>
</evidence>
<dbReference type="Pfam" id="PF08281">
    <property type="entry name" value="Sigma70_r4_2"/>
    <property type="match status" value="1"/>
</dbReference>
<dbReference type="Gene3D" id="1.10.1740.10">
    <property type="match status" value="1"/>
</dbReference>
<feature type="domain" description="RNA polymerase sigma-70 region 2" evidence="5">
    <location>
        <begin position="23"/>
        <end position="91"/>
    </location>
</feature>
<dbReference type="PANTHER" id="PTHR43133">
    <property type="entry name" value="RNA POLYMERASE ECF-TYPE SIGMA FACTO"/>
    <property type="match status" value="1"/>
</dbReference>
<proteinExistence type="inferred from homology"/>
<dbReference type="InterPro" id="IPR036388">
    <property type="entry name" value="WH-like_DNA-bd_sf"/>
</dbReference>
<keyword evidence="2" id="KW-0805">Transcription regulation</keyword>
<dbReference type="CDD" id="cd06171">
    <property type="entry name" value="Sigma70_r4"/>
    <property type="match status" value="1"/>
</dbReference>
<dbReference type="InterPro" id="IPR007627">
    <property type="entry name" value="RNA_pol_sigma70_r2"/>
</dbReference>
<accession>A0A841GXY8</accession>
<dbReference type="InterPro" id="IPR013249">
    <property type="entry name" value="RNA_pol_sigma70_r4_t2"/>
</dbReference>
<evidence type="ECO:0000256" key="2">
    <source>
        <dbReference type="ARBA" id="ARBA00023015"/>
    </source>
</evidence>
<dbReference type="SUPFAM" id="SSF88659">
    <property type="entry name" value="Sigma3 and sigma4 domains of RNA polymerase sigma factors"/>
    <property type="match status" value="1"/>
</dbReference>
<evidence type="ECO:0000256" key="1">
    <source>
        <dbReference type="ARBA" id="ARBA00010641"/>
    </source>
</evidence>
<evidence type="ECO:0000256" key="4">
    <source>
        <dbReference type="ARBA" id="ARBA00023163"/>
    </source>
</evidence>
<dbReference type="AlphaFoldDB" id="A0A841GXY8"/>
<feature type="domain" description="RNA polymerase sigma factor 70 region 4 type 2" evidence="6">
    <location>
        <begin position="118"/>
        <end position="169"/>
    </location>
</feature>
<keyword evidence="4" id="KW-0804">Transcription</keyword>